<keyword evidence="3" id="KW-1185">Reference proteome</keyword>
<dbReference type="Proteomes" id="UP000468591">
    <property type="component" value="Unassembled WGS sequence"/>
</dbReference>
<dbReference type="AlphaFoldDB" id="A0A6P0CB86"/>
<protein>
    <submittedName>
        <fullName evidence="2">Uncharacterized protein</fullName>
    </submittedName>
</protein>
<proteinExistence type="predicted"/>
<evidence type="ECO:0000313" key="2">
    <source>
        <dbReference type="EMBL" id="NEK22406.1"/>
    </source>
</evidence>
<sequence length="65" mass="6677">MGKTGVAPVSVGKDSCAQIGTRSGVTLTYSKRGKVGKERSDGRAKSRTDIAAHGDPTADGTRCPE</sequence>
<evidence type="ECO:0000313" key="3">
    <source>
        <dbReference type="Proteomes" id="UP000468591"/>
    </source>
</evidence>
<accession>A0A6P0CB86</accession>
<dbReference type="RefSeq" id="WP_164353333.1">
    <property type="nucleotide sequence ID" value="NZ_JAABNT010000004.1"/>
</dbReference>
<comment type="caution">
    <text evidence="2">The sequence shown here is derived from an EMBL/GenBank/DDBJ whole genome shotgun (WGS) entry which is preliminary data.</text>
</comment>
<evidence type="ECO:0000256" key="1">
    <source>
        <dbReference type="SAM" id="MobiDB-lite"/>
    </source>
</evidence>
<feature type="compositionally biased region" description="Basic and acidic residues" evidence="1">
    <location>
        <begin position="35"/>
        <end position="52"/>
    </location>
</feature>
<reference evidence="2 3" key="1">
    <citation type="submission" date="2020-01" db="EMBL/GenBank/DDBJ databases">
        <title>Sulfitobacter sediminilitoris sp. nov., isolated from a tidal flat.</title>
        <authorList>
            <person name="Park S."/>
            <person name="Yoon J.-H."/>
        </authorList>
    </citation>
    <scope>NUCLEOTIDE SEQUENCE [LARGE SCALE GENOMIC DNA]</scope>
    <source>
        <strain evidence="2 3">JBTF-M27</strain>
    </source>
</reference>
<organism evidence="2 3">
    <name type="scientific">Sulfitobacter sediminilitoris</name>
    <dbReference type="NCBI Taxonomy" id="2698830"/>
    <lineage>
        <taxon>Bacteria</taxon>
        <taxon>Pseudomonadati</taxon>
        <taxon>Pseudomonadota</taxon>
        <taxon>Alphaproteobacteria</taxon>
        <taxon>Rhodobacterales</taxon>
        <taxon>Roseobacteraceae</taxon>
        <taxon>Sulfitobacter</taxon>
    </lineage>
</organism>
<dbReference type="EMBL" id="JAABNT010000004">
    <property type="protein sequence ID" value="NEK22406.1"/>
    <property type="molecule type" value="Genomic_DNA"/>
</dbReference>
<name>A0A6P0CB86_9RHOB</name>
<feature type="region of interest" description="Disordered" evidence="1">
    <location>
        <begin position="21"/>
        <end position="65"/>
    </location>
</feature>
<gene>
    <name evidence="2" type="ORF">GV827_08335</name>
</gene>